<dbReference type="PANTHER" id="PTHR46430:SF2">
    <property type="entry name" value="CHITIN SYNTHASE REGULATORY FACTOR 4"/>
    <property type="match status" value="1"/>
</dbReference>
<dbReference type="InterPro" id="IPR051726">
    <property type="entry name" value="Chitin_Synth_Reg"/>
</dbReference>
<dbReference type="HOGENOM" id="CLU_1714442_0_0_1"/>
<dbReference type="EMBL" id="KN838213">
    <property type="protein sequence ID" value="KIJ22462.1"/>
    <property type="molecule type" value="Genomic_DNA"/>
</dbReference>
<evidence type="ECO:0000313" key="3">
    <source>
        <dbReference type="Proteomes" id="UP000054279"/>
    </source>
</evidence>
<dbReference type="OrthoDB" id="3234649at2759"/>
<dbReference type="AlphaFoldDB" id="A0A0C9U0J4"/>
<organism evidence="2 3">
    <name type="scientific">Sphaerobolus stellatus (strain SS14)</name>
    <dbReference type="NCBI Taxonomy" id="990650"/>
    <lineage>
        <taxon>Eukaryota</taxon>
        <taxon>Fungi</taxon>
        <taxon>Dikarya</taxon>
        <taxon>Basidiomycota</taxon>
        <taxon>Agaricomycotina</taxon>
        <taxon>Agaricomycetes</taxon>
        <taxon>Phallomycetidae</taxon>
        <taxon>Geastrales</taxon>
        <taxon>Sphaerobolaceae</taxon>
        <taxon>Sphaerobolus</taxon>
    </lineage>
</organism>
<dbReference type="Proteomes" id="UP000054279">
    <property type="component" value="Unassembled WGS sequence"/>
</dbReference>
<gene>
    <name evidence="2" type="ORF">M422DRAFT_786433</name>
</gene>
<accession>A0A0C9U0J4</accession>
<keyword evidence="1" id="KW-0677">Repeat</keyword>
<reference evidence="2 3" key="1">
    <citation type="submission" date="2014-06" db="EMBL/GenBank/DDBJ databases">
        <title>Evolutionary Origins and Diversification of the Mycorrhizal Mutualists.</title>
        <authorList>
            <consortium name="DOE Joint Genome Institute"/>
            <consortium name="Mycorrhizal Genomics Consortium"/>
            <person name="Kohler A."/>
            <person name="Kuo A."/>
            <person name="Nagy L.G."/>
            <person name="Floudas D."/>
            <person name="Copeland A."/>
            <person name="Barry K.W."/>
            <person name="Cichocki N."/>
            <person name="Veneault-Fourrey C."/>
            <person name="LaButti K."/>
            <person name="Lindquist E.A."/>
            <person name="Lipzen A."/>
            <person name="Lundell T."/>
            <person name="Morin E."/>
            <person name="Murat C."/>
            <person name="Riley R."/>
            <person name="Ohm R."/>
            <person name="Sun H."/>
            <person name="Tunlid A."/>
            <person name="Henrissat B."/>
            <person name="Grigoriev I.V."/>
            <person name="Hibbett D.S."/>
            <person name="Martin F."/>
        </authorList>
    </citation>
    <scope>NUCLEOTIDE SEQUENCE [LARGE SCALE GENOMIC DNA]</scope>
    <source>
        <strain evidence="2 3">SS14</strain>
    </source>
</reference>
<protein>
    <submittedName>
        <fullName evidence="2">Uncharacterized protein</fullName>
    </submittedName>
</protein>
<dbReference type="InterPro" id="IPR011990">
    <property type="entry name" value="TPR-like_helical_dom_sf"/>
</dbReference>
<name>A0A0C9U0J4_SPHS4</name>
<evidence type="ECO:0000313" key="2">
    <source>
        <dbReference type="EMBL" id="KIJ22462.1"/>
    </source>
</evidence>
<dbReference type="Gene3D" id="1.25.40.10">
    <property type="entry name" value="Tetratricopeptide repeat domain"/>
    <property type="match status" value="1"/>
</dbReference>
<sequence length="153" mass="16556">MGMARLLGQLGLPPAPDAAMKLFQKVTSIFSLESPHPTYVYEVLLLGTLTVAKVDARNIVSLIPQVEAKADTALFKWFLCSAEGCFDKDEVLAVTIVDKATKKGLHSAEFAMGYYADVRIGGRKDLEAVRGWYARAAEHGNSDAPDRLAVLSG</sequence>
<evidence type="ECO:0000256" key="1">
    <source>
        <dbReference type="ARBA" id="ARBA00022737"/>
    </source>
</evidence>
<proteinExistence type="predicted"/>
<keyword evidence="3" id="KW-1185">Reference proteome</keyword>
<dbReference type="SUPFAM" id="SSF81901">
    <property type="entry name" value="HCP-like"/>
    <property type="match status" value="1"/>
</dbReference>
<dbReference type="PANTHER" id="PTHR46430">
    <property type="entry name" value="PROTEIN SKT5-RELATED"/>
    <property type="match status" value="1"/>
</dbReference>